<feature type="repeat" description="PPR" evidence="3">
    <location>
        <begin position="187"/>
        <end position="221"/>
    </location>
</feature>
<feature type="repeat" description="PPR" evidence="3">
    <location>
        <begin position="903"/>
        <end position="937"/>
    </location>
</feature>
<feature type="repeat" description="PPR" evidence="3">
    <location>
        <begin position="591"/>
        <end position="625"/>
    </location>
</feature>
<dbReference type="PROSITE" id="PS51375">
    <property type="entry name" value="PPR"/>
    <property type="match status" value="15"/>
</dbReference>
<feature type="repeat" description="PPR" evidence="3">
    <location>
        <begin position="661"/>
        <end position="695"/>
    </location>
</feature>
<feature type="repeat" description="PPR" evidence="3">
    <location>
        <begin position="418"/>
        <end position="452"/>
    </location>
</feature>
<evidence type="ECO:0000256" key="1">
    <source>
        <dbReference type="ARBA" id="ARBA00007626"/>
    </source>
</evidence>
<feature type="repeat" description="PPR" evidence="3">
    <location>
        <begin position="348"/>
        <end position="382"/>
    </location>
</feature>
<dbReference type="AlphaFoldDB" id="A0AAV8S8E9"/>
<dbReference type="InterPro" id="IPR002885">
    <property type="entry name" value="PPR_rpt"/>
</dbReference>
<feature type="repeat" description="PPR" evidence="3">
    <location>
        <begin position="731"/>
        <end position="765"/>
    </location>
</feature>
<dbReference type="InterPro" id="IPR051240">
    <property type="entry name" value="Mito_RNA-Proc/Resp"/>
</dbReference>
<feature type="repeat" description="PPR" evidence="3">
    <location>
        <begin position="453"/>
        <end position="487"/>
    </location>
</feature>
<feature type="repeat" description="PPR" evidence="3">
    <location>
        <begin position="696"/>
        <end position="726"/>
    </location>
</feature>
<dbReference type="Gene3D" id="1.25.40.10">
    <property type="entry name" value="Tetratricopeptide repeat domain"/>
    <property type="match status" value="7"/>
</dbReference>
<reference evidence="5 6" key="1">
    <citation type="submission" date="2021-09" db="EMBL/GenBank/DDBJ databases">
        <title>Genomic insights and catalytic innovation underlie evolution of tropane alkaloids biosynthesis.</title>
        <authorList>
            <person name="Wang Y.-J."/>
            <person name="Tian T."/>
            <person name="Huang J.-P."/>
            <person name="Huang S.-X."/>
        </authorList>
    </citation>
    <scope>NUCLEOTIDE SEQUENCE [LARGE SCALE GENOMIC DNA]</scope>
    <source>
        <strain evidence="5">KIB-2018</strain>
        <tissue evidence="5">Leaf</tissue>
    </source>
</reference>
<feature type="repeat" description="PPR" evidence="3">
    <location>
        <begin position="626"/>
        <end position="660"/>
    </location>
</feature>
<accession>A0AAV8S8E9</accession>
<feature type="repeat" description="PPR" evidence="3">
    <location>
        <begin position="383"/>
        <end position="417"/>
    </location>
</feature>
<comment type="caution">
    <text evidence="5">The sequence shown here is derived from an EMBL/GenBank/DDBJ whole genome shotgun (WGS) entry which is preliminary data.</text>
</comment>
<dbReference type="Pfam" id="PF01535">
    <property type="entry name" value="PPR"/>
    <property type="match status" value="3"/>
</dbReference>
<protein>
    <recommendedName>
        <fullName evidence="7">Pentatricopeptide repeat-containing protein</fullName>
    </recommendedName>
</protein>
<evidence type="ECO:0008006" key="7">
    <source>
        <dbReference type="Google" id="ProtNLM"/>
    </source>
</evidence>
<evidence type="ECO:0000313" key="5">
    <source>
        <dbReference type="EMBL" id="KAJ8748321.1"/>
    </source>
</evidence>
<comment type="similarity">
    <text evidence="1">Belongs to the PPR family. P subfamily.</text>
</comment>
<keyword evidence="6" id="KW-1185">Reference proteome</keyword>
<evidence type="ECO:0000313" key="6">
    <source>
        <dbReference type="Proteomes" id="UP001159364"/>
    </source>
</evidence>
<proteinExistence type="inferred from homology"/>
<dbReference type="PANTHER" id="PTHR47933">
    <property type="entry name" value="PENTATRICOPEPTIDE REPEAT-CONTAINING PROTEIN 1, MITOCHONDRIAL"/>
    <property type="match status" value="1"/>
</dbReference>
<dbReference type="PANTHER" id="PTHR47933:SF10">
    <property type="entry name" value="OS03G0162900 PROTEIN"/>
    <property type="match status" value="1"/>
</dbReference>
<feature type="repeat" description="PPR" evidence="3">
    <location>
        <begin position="556"/>
        <end position="590"/>
    </location>
</feature>
<evidence type="ECO:0000256" key="4">
    <source>
        <dbReference type="SAM" id="MobiDB-lite"/>
    </source>
</evidence>
<evidence type="ECO:0000256" key="2">
    <source>
        <dbReference type="ARBA" id="ARBA00022737"/>
    </source>
</evidence>
<dbReference type="Pfam" id="PF13041">
    <property type="entry name" value="PPR_2"/>
    <property type="match status" value="5"/>
</dbReference>
<name>A0AAV8S8E9_9ROSI</name>
<dbReference type="Pfam" id="PF13812">
    <property type="entry name" value="PPR_3"/>
    <property type="match status" value="1"/>
</dbReference>
<keyword evidence="2" id="KW-0677">Repeat</keyword>
<feature type="repeat" description="PPR" evidence="3">
    <location>
        <begin position="222"/>
        <end position="256"/>
    </location>
</feature>
<evidence type="ECO:0000256" key="3">
    <source>
        <dbReference type="PROSITE-ProRule" id="PRU00708"/>
    </source>
</evidence>
<feature type="region of interest" description="Disordered" evidence="4">
    <location>
        <begin position="1007"/>
        <end position="1031"/>
    </location>
</feature>
<gene>
    <name evidence="5" type="ORF">K2173_001740</name>
</gene>
<feature type="repeat" description="PPR" evidence="3">
    <location>
        <begin position="800"/>
        <end position="834"/>
    </location>
</feature>
<sequence length="1031" mass="116774">MLHSCYDNCYRQPHRSLQQQEERRRHHSLSLCKPFTFHSSLKGRVFPGFYQLRHRNFPQTGICSFPNKNSQPVQPTRQTKIVCSPPLNQSSQLNGVPVGFKLRCQSNTVTLASKSSFVNGKKRKYGSVLPSILRSLDSDDDIEETLNSYYENLNAKEQTVILKEQRNWKRVLRVFDFFKSQKDYVPNVIHYNIVLRALGRAQRWDELRLCWIEMAKNGILPTNNTYGMLIDVYGKAGLVMEALMWIKHMRLRALFPDEVTMSTVVRVLKDVGEFERAHRFYKDWSVGRVELDGIELDTMIGKENGSGSVPISFKHFLSTELFRTGGRTSLSCVASRLDAENVSRKPKLTSTYNTLIDLYGKAGRLKDAADVFAEMLKSGVPMDTITFNTMMFICGSKGHLSEAESLLNKMEERRISPDTKTYNILLSLYAKAGNIDATLKCYHKITEKGLFPDIVTYRAIIHILCQKNMVKEVEAVIDEIQKSGECLDEHSVPCIIKMYVNEGFHDKARNLLGQFKGNMLSKTRASVMDVYAEKGLWAEAEAVFNRNKNLMEWKRDVLEYNVMIKAYGKGKLYNKAISLFKSMRNQGTWPDECSYNSLIQMLSAGDLVDHAREHLAEMKGAGFKPTCQTFSCIIACYVRHGQLSDAVDLFHEMVDTGVKPNEVVFGAIINGFAENKKVEEAIQYFQMMEGCGIPGNQIVLTSLIKLYSKLGKLDEARKLYQKMKDLKGGADTCASNCMINLYAHLGMVSEAESIFNNLRERGEADRVSFESMMYLYKNMAMLDKAADVAEKMKQSGLLMNRPAYKKVMACYVINGQLRECGELLHEMISQNIVPDRQTFRMLFSVLKKGGVPTEIVRQLQTSYQKGKPYAKQAVIASVFSTVGLHDLALKLCDTMRKSDIDLDSFAYNVPIYAYGLAGEIDKALNTYMKMKDEGLEPDLVTSINLVRCYGKAGMVEGVRRIYTQLKYGGKKPSDSLLKAIVGAYKSANRHDLAELVNQERKVGFDLEQYSDSDSQLHSDSETESESNGNSK</sequence>
<dbReference type="EMBL" id="JAIWQS010000012">
    <property type="protein sequence ID" value="KAJ8748321.1"/>
    <property type="molecule type" value="Genomic_DNA"/>
</dbReference>
<dbReference type="SUPFAM" id="SSF81901">
    <property type="entry name" value="HCP-like"/>
    <property type="match status" value="1"/>
</dbReference>
<dbReference type="Proteomes" id="UP001159364">
    <property type="component" value="Linkage Group LG12"/>
</dbReference>
<dbReference type="InterPro" id="IPR011990">
    <property type="entry name" value="TPR-like_helical_dom_sf"/>
</dbReference>
<dbReference type="NCBIfam" id="TIGR00756">
    <property type="entry name" value="PPR"/>
    <property type="match status" value="13"/>
</dbReference>
<organism evidence="5 6">
    <name type="scientific">Erythroxylum novogranatense</name>
    <dbReference type="NCBI Taxonomy" id="1862640"/>
    <lineage>
        <taxon>Eukaryota</taxon>
        <taxon>Viridiplantae</taxon>
        <taxon>Streptophyta</taxon>
        <taxon>Embryophyta</taxon>
        <taxon>Tracheophyta</taxon>
        <taxon>Spermatophyta</taxon>
        <taxon>Magnoliopsida</taxon>
        <taxon>eudicotyledons</taxon>
        <taxon>Gunneridae</taxon>
        <taxon>Pentapetalae</taxon>
        <taxon>rosids</taxon>
        <taxon>fabids</taxon>
        <taxon>Malpighiales</taxon>
        <taxon>Erythroxylaceae</taxon>
        <taxon>Erythroxylum</taxon>
    </lineage>
</organism>
<feature type="repeat" description="PPR" evidence="3">
    <location>
        <begin position="938"/>
        <end position="972"/>
    </location>
</feature>
<dbReference type="GO" id="GO:0003729">
    <property type="term" value="F:mRNA binding"/>
    <property type="evidence" value="ECO:0007669"/>
    <property type="project" value="TreeGrafter"/>
</dbReference>